<dbReference type="SUPFAM" id="SSF49749">
    <property type="entry name" value="Group II dsDNA viruses VP"/>
    <property type="match status" value="1"/>
</dbReference>
<organism evidence="2">
    <name type="scientific">viral metagenome</name>
    <dbReference type="NCBI Taxonomy" id="1070528"/>
    <lineage>
        <taxon>unclassified sequences</taxon>
        <taxon>metagenomes</taxon>
        <taxon>organismal metagenomes</taxon>
    </lineage>
</organism>
<dbReference type="InterPro" id="IPR016112">
    <property type="entry name" value="VP_dsDNA_II"/>
</dbReference>
<evidence type="ECO:0000259" key="1">
    <source>
        <dbReference type="Pfam" id="PF16903"/>
    </source>
</evidence>
<evidence type="ECO:0000313" key="2">
    <source>
        <dbReference type="EMBL" id="QHS92479.1"/>
    </source>
</evidence>
<dbReference type="InterPro" id="IPR031654">
    <property type="entry name" value="Capsid_N"/>
</dbReference>
<dbReference type="Pfam" id="PF16903">
    <property type="entry name" value="Capsid_N"/>
    <property type="match status" value="1"/>
</dbReference>
<name>A0A6C0BLN1_9ZZZZ</name>
<proteinExistence type="predicted"/>
<dbReference type="EMBL" id="MN739179">
    <property type="protein sequence ID" value="QHS92479.1"/>
    <property type="molecule type" value="Genomic_DNA"/>
</dbReference>
<dbReference type="AlphaFoldDB" id="A0A6C0BLN1"/>
<sequence length="136" mass="15595">MGNPDFGKKVTCLISRNGDLIHKVYLQVELPEIDPSVSGRWTDEVGHHLIRMAELEIGGQRIDRQFGDWLQIWSSLTLPFGMRETYNKMVGKTLELCTFNNQVKPRTTLYVPLQFWFCRNAGLALPLIALTQEVTM</sequence>
<reference evidence="2" key="1">
    <citation type="journal article" date="2020" name="Nature">
        <title>Giant virus diversity and host interactions through global metagenomics.</title>
        <authorList>
            <person name="Schulz F."/>
            <person name="Roux S."/>
            <person name="Paez-Espino D."/>
            <person name="Jungbluth S."/>
            <person name="Walsh D.A."/>
            <person name="Denef V.J."/>
            <person name="McMahon K.D."/>
            <person name="Konstantinidis K.T."/>
            <person name="Eloe-Fadrosh E.A."/>
            <person name="Kyrpides N.C."/>
            <person name="Woyke T."/>
        </authorList>
    </citation>
    <scope>NUCLEOTIDE SEQUENCE</scope>
    <source>
        <strain evidence="2">GVMAG-M-3300014204-73</strain>
    </source>
</reference>
<accession>A0A6C0BLN1</accession>
<feature type="domain" description="Major capsid protein N-terminal" evidence="1">
    <location>
        <begin position="2"/>
        <end position="132"/>
    </location>
</feature>
<protein>
    <recommendedName>
        <fullName evidence="1">Major capsid protein N-terminal domain-containing protein</fullName>
    </recommendedName>
</protein>
<dbReference type="Gene3D" id="2.70.9.10">
    <property type="entry name" value="Adenovirus Type 2 Hexon, domain 4"/>
    <property type="match status" value="1"/>
</dbReference>